<evidence type="ECO:0000313" key="13">
    <source>
        <dbReference type="Proteomes" id="UP000202604"/>
    </source>
</evidence>
<keyword evidence="7" id="KW-1179">Viral genome integration</keyword>
<dbReference type="GO" id="GO:0046718">
    <property type="term" value="P:symbiont entry into host cell"/>
    <property type="evidence" value="ECO:0007669"/>
    <property type="project" value="UniProtKB-KW"/>
</dbReference>
<comment type="function">
    <text evidence="9">Integrase is necessary for integration of the phage into the host genome by site-specific recombination. In conjunction with excisionase, integrase is also necessary for excision of the prophage from the host genome.</text>
</comment>
<evidence type="ECO:0000313" key="12">
    <source>
        <dbReference type="EMBL" id="AMS02781.1"/>
    </source>
</evidence>
<feature type="compositionally biased region" description="Basic and acidic residues" evidence="10">
    <location>
        <begin position="411"/>
        <end position="420"/>
    </location>
</feature>
<evidence type="ECO:0000256" key="9">
    <source>
        <dbReference type="ARBA" id="ARBA00049605"/>
    </source>
</evidence>
<dbReference type="OrthoDB" id="7584at10239"/>
<proteinExistence type="inferred from homology"/>
<reference evidence="13" key="1">
    <citation type="submission" date="2016-03" db="EMBL/GenBank/DDBJ databases">
        <authorList>
            <person name="Ploux O."/>
        </authorList>
    </citation>
    <scope>NUCLEOTIDE SEQUENCE [LARGE SCALE GENOMIC DNA]</scope>
</reference>
<dbReference type="InterPro" id="IPR050808">
    <property type="entry name" value="Phage_Integrase"/>
</dbReference>
<keyword evidence="13" id="KW-1185">Reference proteome</keyword>
<keyword evidence="4" id="KW-0229">DNA integration</keyword>
<evidence type="ECO:0000256" key="1">
    <source>
        <dbReference type="ARBA" id="ARBA00008857"/>
    </source>
</evidence>
<evidence type="ECO:0000256" key="2">
    <source>
        <dbReference type="ARBA" id="ARBA00016082"/>
    </source>
</evidence>
<dbReference type="GO" id="GO:0003677">
    <property type="term" value="F:DNA binding"/>
    <property type="evidence" value="ECO:0007669"/>
    <property type="project" value="UniProtKB-KW"/>
</dbReference>
<dbReference type="GO" id="GO:0015074">
    <property type="term" value="P:DNA integration"/>
    <property type="evidence" value="ECO:0007669"/>
    <property type="project" value="UniProtKB-KW"/>
</dbReference>
<dbReference type="GO" id="GO:0016740">
    <property type="term" value="F:transferase activity"/>
    <property type="evidence" value="ECO:0007669"/>
    <property type="project" value="UniProtKB-KW"/>
</dbReference>
<dbReference type="GO" id="GO:0006310">
    <property type="term" value="P:DNA recombination"/>
    <property type="evidence" value="ECO:0007669"/>
    <property type="project" value="UniProtKB-KW"/>
</dbReference>
<keyword evidence="8" id="KW-1160">Virus entry into host cell</keyword>
<dbReference type="InterPro" id="IPR013762">
    <property type="entry name" value="Integrase-like_cat_sf"/>
</dbReference>
<dbReference type="Proteomes" id="UP000202604">
    <property type="component" value="Segment"/>
</dbReference>
<keyword evidence="6" id="KW-0233">DNA recombination</keyword>
<evidence type="ECO:0000256" key="7">
    <source>
        <dbReference type="ARBA" id="ARBA00023195"/>
    </source>
</evidence>
<keyword evidence="3" id="KW-0808">Transferase</keyword>
<dbReference type="KEGG" id="vg:29126499"/>
<dbReference type="GO" id="GO:0044826">
    <property type="term" value="P:viral genome integration into host DNA"/>
    <property type="evidence" value="ECO:0007669"/>
    <property type="project" value="UniProtKB-KW"/>
</dbReference>
<evidence type="ECO:0000256" key="6">
    <source>
        <dbReference type="ARBA" id="ARBA00023172"/>
    </source>
</evidence>
<dbReference type="Pfam" id="PF00589">
    <property type="entry name" value="Phage_integrase"/>
    <property type="match status" value="1"/>
</dbReference>
<sequence length="420" mass="46482">MARPPLPLGTWGKVTRKEVTPGRWRARAQYRDFDGKTRTVERFGASGAKAERVLVDALAKRQRPAGSVVDITRSTRISELAALWLAKRVESGKYAAGTLDNDRELITLHIVPGVGDVRVGEASVGVLDAFIRAVPTDSRSRQCRTVLSGMLTLAAQHDAIERNPMVDTARRSSKPMTEARALSIDELQQLRIRIATWSGTNQFGPKRGVDFPDLADCLIGSGGRISEVLAFQWQHIQWATDLAPAMVYLAGAINKRGEYQPRPKTATSQHWLILPDFMVSALERQRERDLPSNELGLVFPSRDGGPRTTANTRRQFRDARRTVVLGEDGAPDGPADMFEWVTPKTFRKTVATILADEIGMEAAAEQLGHTSPEITRRHYVQRKRVTGDVRHVLDRLAPVSRGFSVGPTKNDPTRVADEAV</sequence>
<comment type="similarity">
    <text evidence="1">Belongs to the 'phage' integrase family.</text>
</comment>
<evidence type="ECO:0000259" key="11">
    <source>
        <dbReference type="PROSITE" id="PS51898"/>
    </source>
</evidence>
<dbReference type="InterPro" id="IPR011010">
    <property type="entry name" value="DNA_brk_join_enz"/>
</dbReference>
<accession>A0A142K9J8</accession>
<evidence type="ECO:0000256" key="10">
    <source>
        <dbReference type="SAM" id="MobiDB-lite"/>
    </source>
</evidence>
<evidence type="ECO:0000256" key="3">
    <source>
        <dbReference type="ARBA" id="ARBA00022679"/>
    </source>
</evidence>
<dbReference type="Gene3D" id="1.10.443.10">
    <property type="entry name" value="Intergrase catalytic core"/>
    <property type="match status" value="1"/>
</dbReference>
<feature type="region of interest" description="Disordered" evidence="10">
    <location>
        <begin position="400"/>
        <end position="420"/>
    </location>
</feature>
<dbReference type="Gene3D" id="1.10.150.130">
    <property type="match status" value="1"/>
</dbReference>
<dbReference type="RefSeq" id="YP_009304365.1">
    <property type="nucleotide sequence ID" value="NC_031269.1"/>
</dbReference>
<gene>
    <name evidence="12" type="primary">36</name>
    <name evidence="12" type="ORF">SEA_YEEZY_36</name>
</gene>
<dbReference type="PANTHER" id="PTHR30629:SF2">
    <property type="entry name" value="PROPHAGE INTEGRASE INTS-RELATED"/>
    <property type="match status" value="1"/>
</dbReference>
<organism evidence="12 13">
    <name type="scientific">Gordonia phage Yeezy</name>
    <dbReference type="NCBI Taxonomy" id="1821565"/>
    <lineage>
        <taxon>Viruses</taxon>
        <taxon>Duplodnaviria</taxon>
        <taxon>Heunggongvirae</taxon>
        <taxon>Uroviricota</taxon>
        <taxon>Caudoviricetes</taxon>
        <taxon>Nymbaxtervirinae</taxon>
        <taxon>Baxterfoxvirus</taxon>
        <taxon>Baxterfoxvirus yeezy</taxon>
        <taxon>Baxtervirus yeezy</taxon>
    </lineage>
</organism>
<evidence type="ECO:0000256" key="5">
    <source>
        <dbReference type="ARBA" id="ARBA00023125"/>
    </source>
</evidence>
<dbReference type="GO" id="GO:0075713">
    <property type="term" value="P:establishment of integrated proviral latency"/>
    <property type="evidence" value="ECO:0007669"/>
    <property type="project" value="UniProtKB-KW"/>
</dbReference>
<dbReference type="InterPro" id="IPR002104">
    <property type="entry name" value="Integrase_catalytic"/>
</dbReference>
<keyword evidence="5" id="KW-0238">DNA-binding</keyword>
<dbReference type="GeneID" id="29126499"/>
<dbReference type="PANTHER" id="PTHR30629">
    <property type="entry name" value="PROPHAGE INTEGRASE"/>
    <property type="match status" value="1"/>
</dbReference>
<evidence type="ECO:0000256" key="8">
    <source>
        <dbReference type="ARBA" id="ARBA00023296"/>
    </source>
</evidence>
<name>A0A142K9J8_9CAUD</name>
<dbReference type="InterPro" id="IPR010998">
    <property type="entry name" value="Integrase_recombinase_N"/>
</dbReference>
<protein>
    <recommendedName>
        <fullName evidence="2">Integrase</fullName>
    </recommendedName>
</protein>
<dbReference type="EMBL" id="KU963249">
    <property type="protein sequence ID" value="AMS02781.1"/>
    <property type="molecule type" value="Genomic_DNA"/>
</dbReference>
<dbReference type="PROSITE" id="PS51898">
    <property type="entry name" value="TYR_RECOMBINASE"/>
    <property type="match status" value="1"/>
</dbReference>
<dbReference type="SUPFAM" id="SSF56349">
    <property type="entry name" value="DNA breaking-rejoining enzymes"/>
    <property type="match status" value="1"/>
</dbReference>
<dbReference type="CDD" id="cd00397">
    <property type="entry name" value="DNA_BRE_C"/>
    <property type="match status" value="1"/>
</dbReference>
<evidence type="ECO:0000256" key="4">
    <source>
        <dbReference type="ARBA" id="ARBA00022908"/>
    </source>
</evidence>
<feature type="domain" description="Tyr recombinase" evidence="11">
    <location>
        <begin position="177"/>
        <end position="394"/>
    </location>
</feature>